<dbReference type="Proteomes" id="UP000544872">
    <property type="component" value="Unassembled WGS sequence"/>
</dbReference>
<proteinExistence type="predicted"/>
<keyword evidence="1" id="KW-1133">Transmembrane helix</keyword>
<gene>
    <name evidence="2" type="ORF">FHS48_001816</name>
</gene>
<keyword evidence="1" id="KW-0472">Membrane</keyword>
<feature type="transmembrane region" description="Helical" evidence="1">
    <location>
        <begin position="97"/>
        <end position="116"/>
    </location>
</feature>
<evidence type="ECO:0000313" key="2">
    <source>
        <dbReference type="EMBL" id="MBB6210401.1"/>
    </source>
</evidence>
<evidence type="ECO:0000313" key="3">
    <source>
        <dbReference type="Proteomes" id="UP000544872"/>
    </source>
</evidence>
<sequence>MTILLIRHGRPDIRTDQCRTASGWAEWVEHYDRAGLDPALPPPAETLAVIRDCRYSVCSSLPRSQESATALGVTPDLYDAAFRELEMPRPGWRTPKLPLTVWLFLFRLLWLLGYSARCESVSDGKARAQTCADRLAALAATHGTVAFVGHGALIWLIARHLKATGWTGPRKAPRQHWGFGVYRRPPQP</sequence>
<organism evidence="2 3">
    <name type="scientific">Novispirillum itersonii</name>
    <name type="common">Aquaspirillum itersonii</name>
    <dbReference type="NCBI Taxonomy" id="189"/>
    <lineage>
        <taxon>Bacteria</taxon>
        <taxon>Pseudomonadati</taxon>
        <taxon>Pseudomonadota</taxon>
        <taxon>Alphaproteobacteria</taxon>
        <taxon>Rhodospirillales</taxon>
        <taxon>Novispirillaceae</taxon>
        <taxon>Novispirillum</taxon>
    </lineage>
</organism>
<dbReference type="EMBL" id="JACIIX010000005">
    <property type="protein sequence ID" value="MBB6210401.1"/>
    <property type="molecule type" value="Genomic_DNA"/>
</dbReference>
<protein>
    <submittedName>
        <fullName evidence="2">Broad specificity phosphatase PhoE</fullName>
    </submittedName>
</protein>
<dbReference type="Gene3D" id="3.40.50.1240">
    <property type="entry name" value="Phosphoglycerate mutase-like"/>
    <property type="match status" value="1"/>
</dbReference>
<dbReference type="SUPFAM" id="SSF53254">
    <property type="entry name" value="Phosphoglycerate mutase-like"/>
    <property type="match status" value="1"/>
</dbReference>
<dbReference type="Pfam" id="PF00300">
    <property type="entry name" value="His_Phos_1"/>
    <property type="match status" value="1"/>
</dbReference>
<dbReference type="RefSeq" id="WP_184263228.1">
    <property type="nucleotide sequence ID" value="NZ_JACIIX010000005.1"/>
</dbReference>
<dbReference type="InterPro" id="IPR029033">
    <property type="entry name" value="His_PPase_superfam"/>
</dbReference>
<comment type="caution">
    <text evidence="2">The sequence shown here is derived from an EMBL/GenBank/DDBJ whole genome shotgun (WGS) entry which is preliminary data.</text>
</comment>
<keyword evidence="1" id="KW-0812">Transmembrane</keyword>
<reference evidence="2 3" key="1">
    <citation type="submission" date="2020-08" db="EMBL/GenBank/DDBJ databases">
        <title>Genomic Encyclopedia of Type Strains, Phase IV (KMG-IV): sequencing the most valuable type-strain genomes for metagenomic binning, comparative biology and taxonomic classification.</title>
        <authorList>
            <person name="Goeker M."/>
        </authorList>
    </citation>
    <scope>NUCLEOTIDE SEQUENCE [LARGE SCALE GENOMIC DNA]</scope>
    <source>
        <strain evidence="2 3">DSM 11590</strain>
    </source>
</reference>
<name>A0A7W9ZF81_NOVIT</name>
<keyword evidence="3" id="KW-1185">Reference proteome</keyword>
<accession>A0A7W9ZF81</accession>
<feature type="transmembrane region" description="Helical" evidence="1">
    <location>
        <begin position="136"/>
        <end position="158"/>
    </location>
</feature>
<dbReference type="AlphaFoldDB" id="A0A7W9ZF81"/>
<dbReference type="InterPro" id="IPR013078">
    <property type="entry name" value="His_Pase_superF_clade-1"/>
</dbReference>
<evidence type="ECO:0000256" key="1">
    <source>
        <dbReference type="SAM" id="Phobius"/>
    </source>
</evidence>